<reference evidence="5 6" key="1">
    <citation type="journal article" date="2019" name="Int. J. Syst. Evol. Microbiol.">
        <title>The Global Catalogue of Microorganisms (GCM) 10K type strain sequencing project: providing services to taxonomists for standard genome sequencing and annotation.</title>
        <authorList>
            <consortium name="The Broad Institute Genomics Platform"/>
            <consortium name="The Broad Institute Genome Sequencing Center for Infectious Disease"/>
            <person name="Wu L."/>
            <person name="Ma J."/>
        </authorList>
    </citation>
    <scope>NUCLEOTIDE SEQUENCE [LARGE SCALE GENOMIC DNA]</scope>
    <source>
        <strain evidence="5 6">JCM 14718</strain>
    </source>
</reference>
<dbReference type="Pfam" id="PF01037">
    <property type="entry name" value="AsnC_trans_reg"/>
    <property type="match status" value="1"/>
</dbReference>
<dbReference type="Gene3D" id="1.10.10.10">
    <property type="entry name" value="Winged helix-like DNA-binding domain superfamily/Winged helix DNA-binding domain"/>
    <property type="match status" value="1"/>
</dbReference>
<evidence type="ECO:0000256" key="3">
    <source>
        <dbReference type="ARBA" id="ARBA00023163"/>
    </source>
</evidence>
<evidence type="ECO:0000256" key="2">
    <source>
        <dbReference type="ARBA" id="ARBA00023125"/>
    </source>
</evidence>
<keyword evidence="6" id="KW-1185">Reference proteome</keyword>
<name>A0ABN2GYD0_9ACTN</name>
<protein>
    <submittedName>
        <fullName evidence="5">Lrp/AsnC family transcriptional regulator</fullName>
    </submittedName>
</protein>
<dbReference type="InterPro" id="IPR036390">
    <property type="entry name" value="WH_DNA-bd_sf"/>
</dbReference>
<sequence>MQIDAIDRKILASLCEDARRSYAEIGIMVSLSAPAVKRRVDRMRAEGVITGFTALVAPAALGGTTEAFVELFCAGRTSPAEIRRAALRHPEVVAAYTVSGDADAILHLRVSDISQLEEALEGLRAERFVNSTKSTIILSRLMERPSGSATLSATEPAEPVS</sequence>
<dbReference type="RefSeq" id="WP_425551941.1">
    <property type="nucleotide sequence ID" value="NZ_BAAANY010000009.1"/>
</dbReference>
<feature type="domain" description="HTH asnC-type" evidence="4">
    <location>
        <begin position="3"/>
        <end position="65"/>
    </location>
</feature>
<dbReference type="Proteomes" id="UP001500618">
    <property type="component" value="Unassembled WGS sequence"/>
</dbReference>
<dbReference type="Pfam" id="PF13404">
    <property type="entry name" value="HTH_AsnC-type"/>
    <property type="match status" value="1"/>
</dbReference>
<evidence type="ECO:0000313" key="6">
    <source>
        <dbReference type="Proteomes" id="UP001500618"/>
    </source>
</evidence>
<dbReference type="PANTHER" id="PTHR30154">
    <property type="entry name" value="LEUCINE-RESPONSIVE REGULATORY PROTEIN"/>
    <property type="match status" value="1"/>
</dbReference>
<dbReference type="InterPro" id="IPR000485">
    <property type="entry name" value="AsnC-type_HTH_dom"/>
</dbReference>
<dbReference type="PRINTS" id="PR00033">
    <property type="entry name" value="HTHASNC"/>
</dbReference>
<dbReference type="SUPFAM" id="SSF54909">
    <property type="entry name" value="Dimeric alpha+beta barrel"/>
    <property type="match status" value="1"/>
</dbReference>
<accession>A0ABN2GYD0</accession>
<dbReference type="InterPro" id="IPR011008">
    <property type="entry name" value="Dimeric_a/b-barrel"/>
</dbReference>
<keyword evidence="3" id="KW-0804">Transcription</keyword>
<keyword evidence="1" id="KW-0805">Transcription regulation</keyword>
<organism evidence="5 6">
    <name type="scientific">Fodinicola feengrottensis</name>
    <dbReference type="NCBI Taxonomy" id="435914"/>
    <lineage>
        <taxon>Bacteria</taxon>
        <taxon>Bacillati</taxon>
        <taxon>Actinomycetota</taxon>
        <taxon>Actinomycetes</taxon>
        <taxon>Mycobacteriales</taxon>
        <taxon>Fodinicola</taxon>
    </lineage>
</organism>
<dbReference type="Gene3D" id="3.30.70.920">
    <property type="match status" value="1"/>
</dbReference>
<gene>
    <name evidence="5" type="ORF">GCM10009765_30160</name>
</gene>
<evidence type="ECO:0000259" key="4">
    <source>
        <dbReference type="PROSITE" id="PS50956"/>
    </source>
</evidence>
<dbReference type="EMBL" id="BAAANY010000009">
    <property type="protein sequence ID" value="GAA1678897.1"/>
    <property type="molecule type" value="Genomic_DNA"/>
</dbReference>
<dbReference type="SMART" id="SM00344">
    <property type="entry name" value="HTH_ASNC"/>
    <property type="match status" value="1"/>
</dbReference>
<dbReference type="InterPro" id="IPR036388">
    <property type="entry name" value="WH-like_DNA-bd_sf"/>
</dbReference>
<dbReference type="InterPro" id="IPR019887">
    <property type="entry name" value="Tscrpt_reg_AsnC/Lrp_C"/>
</dbReference>
<comment type="caution">
    <text evidence="5">The sequence shown here is derived from an EMBL/GenBank/DDBJ whole genome shotgun (WGS) entry which is preliminary data.</text>
</comment>
<dbReference type="InterPro" id="IPR019888">
    <property type="entry name" value="Tscrpt_reg_AsnC-like"/>
</dbReference>
<evidence type="ECO:0000256" key="1">
    <source>
        <dbReference type="ARBA" id="ARBA00023015"/>
    </source>
</evidence>
<evidence type="ECO:0000313" key="5">
    <source>
        <dbReference type="EMBL" id="GAA1678897.1"/>
    </source>
</evidence>
<dbReference type="PANTHER" id="PTHR30154:SF45">
    <property type="entry name" value="TRANSCRIPTIONAL REGULATORY PROTEIN (PROBABLY ASNC-FAMILY)-RELATED"/>
    <property type="match status" value="1"/>
</dbReference>
<proteinExistence type="predicted"/>
<dbReference type="PROSITE" id="PS50956">
    <property type="entry name" value="HTH_ASNC_2"/>
    <property type="match status" value="1"/>
</dbReference>
<keyword evidence="2" id="KW-0238">DNA-binding</keyword>
<dbReference type="SUPFAM" id="SSF46785">
    <property type="entry name" value="Winged helix' DNA-binding domain"/>
    <property type="match status" value="1"/>
</dbReference>